<sequence length="93" mass="9721">MIGNGRHFRSRKTATLYRCSQSAKSRSQLNKLYFNVSKADASVGPPAVPAEGPAAAACHGRRDVGSHVETDLESYAAYGTAPTLGGEVGRGAL</sequence>
<dbReference type="EMBL" id="CAKXAJ010025557">
    <property type="protein sequence ID" value="CAH2240954.1"/>
    <property type="molecule type" value="Genomic_DNA"/>
</dbReference>
<name>A0A8S4RUT3_9NEOP</name>
<dbReference type="Proteomes" id="UP000838756">
    <property type="component" value="Unassembled WGS sequence"/>
</dbReference>
<organism evidence="1 2">
    <name type="scientific">Pararge aegeria aegeria</name>
    <dbReference type="NCBI Taxonomy" id="348720"/>
    <lineage>
        <taxon>Eukaryota</taxon>
        <taxon>Metazoa</taxon>
        <taxon>Ecdysozoa</taxon>
        <taxon>Arthropoda</taxon>
        <taxon>Hexapoda</taxon>
        <taxon>Insecta</taxon>
        <taxon>Pterygota</taxon>
        <taxon>Neoptera</taxon>
        <taxon>Endopterygota</taxon>
        <taxon>Lepidoptera</taxon>
        <taxon>Glossata</taxon>
        <taxon>Ditrysia</taxon>
        <taxon>Papilionoidea</taxon>
        <taxon>Nymphalidae</taxon>
        <taxon>Satyrinae</taxon>
        <taxon>Satyrini</taxon>
        <taxon>Parargina</taxon>
        <taxon>Pararge</taxon>
    </lineage>
</organism>
<evidence type="ECO:0000313" key="1">
    <source>
        <dbReference type="EMBL" id="CAH2240954.1"/>
    </source>
</evidence>
<reference evidence="1" key="1">
    <citation type="submission" date="2022-03" db="EMBL/GenBank/DDBJ databases">
        <authorList>
            <person name="Lindestad O."/>
        </authorList>
    </citation>
    <scope>NUCLEOTIDE SEQUENCE</scope>
</reference>
<gene>
    <name evidence="1" type="primary">jg9690</name>
    <name evidence="1" type="ORF">PAEG_LOCUS17437</name>
</gene>
<keyword evidence="2" id="KW-1185">Reference proteome</keyword>
<dbReference type="AlphaFoldDB" id="A0A8S4RUT3"/>
<comment type="caution">
    <text evidence="1">The sequence shown here is derived from an EMBL/GenBank/DDBJ whole genome shotgun (WGS) entry which is preliminary data.</text>
</comment>
<accession>A0A8S4RUT3</accession>
<evidence type="ECO:0000313" key="2">
    <source>
        <dbReference type="Proteomes" id="UP000838756"/>
    </source>
</evidence>
<protein>
    <submittedName>
        <fullName evidence="1">Jg9690 protein</fullName>
    </submittedName>
</protein>
<proteinExistence type="predicted"/>